<evidence type="ECO:0000313" key="2">
    <source>
        <dbReference type="Proteomes" id="UP000193685"/>
    </source>
</evidence>
<dbReference type="RefSeq" id="XP_040724944.1">
    <property type="nucleotide sequence ID" value="XM_040869497.1"/>
</dbReference>
<proteinExistence type="predicted"/>
<comment type="caution">
    <text evidence="1">The sequence shown here is derived from an EMBL/GenBank/DDBJ whole genome shotgun (WGS) entry which is preliminary data.</text>
</comment>
<protein>
    <submittedName>
        <fullName evidence="1">Uncharacterized protein</fullName>
    </submittedName>
</protein>
<dbReference type="Proteomes" id="UP000193685">
    <property type="component" value="Unassembled WGS sequence"/>
</dbReference>
<accession>A0A1Y2FCB3</accession>
<keyword evidence="2" id="KW-1185">Reference proteome</keyword>
<evidence type="ECO:0000313" key="1">
    <source>
        <dbReference type="EMBL" id="ORY81568.1"/>
    </source>
</evidence>
<gene>
    <name evidence="1" type="ORF">BCR37DRAFT_380459</name>
</gene>
<dbReference type="EMBL" id="MCFI01000011">
    <property type="protein sequence ID" value="ORY81568.1"/>
    <property type="molecule type" value="Genomic_DNA"/>
</dbReference>
<sequence>MPGSAFSLKKVCLISNADYVASCFHDAPAVHAKAHKAHMTKLLPALAWSPQYVRAWSKFVEEDPAYRDAWVSPHKLQAPEKLHLSLIDWHLHKEPTLPKLSIHDTQYVFSLTQLLEVHLKLCGLERDSRARLVNEFYSAAPTFDESSLTVKHLISLLKASERRVIGVIHPEHDMRLWNEFTLVDLWSAWRLEHTSESFSDASEWAFRFFEGLSYLKRPYYELRHRAVGWSATGMPPNSVPMCDDSVNYTLQYVTAWHKYVLLCPAFAQLPISTDQLPFEQLFFSTVHLRRKDSSGQIECSRPVAHCSFHISRVFHEYIFPRSRQYHVDVFDRAERINALWQARPEIDESCLTVRDLISACSGLLSQRILAIMHPTQLLCFPSALKLRDLWNACHAGSGSDASSEPTPMCTPRLRFVLGSEMDLINFEKVTIESVDSMTMGSGQLNHLATPSYPALSTTSKRLLAMKEPPVQMRRRIVH</sequence>
<organism evidence="1 2">
    <name type="scientific">Protomyces lactucae-debilis</name>
    <dbReference type="NCBI Taxonomy" id="2754530"/>
    <lineage>
        <taxon>Eukaryota</taxon>
        <taxon>Fungi</taxon>
        <taxon>Dikarya</taxon>
        <taxon>Ascomycota</taxon>
        <taxon>Taphrinomycotina</taxon>
        <taxon>Taphrinomycetes</taxon>
        <taxon>Taphrinales</taxon>
        <taxon>Protomycetaceae</taxon>
        <taxon>Protomyces</taxon>
    </lineage>
</organism>
<reference evidence="1 2" key="1">
    <citation type="submission" date="2016-07" db="EMBL/GenBank/DDBJ databases">
        <title>Pervasive Adenine N6-methylation of Active Genes in Fungi.</title>
        <authorList>
            <consortium name="DOE Joint Genome Institute"/>
            <person name="Mondo S.J."/>
            <person name="Dannebaum R.O."/>
            <person name="Kuo R.C."/>
            <person name="Labutti K."/>
            <person name="Haridas S."/>
            <person name="Kuo A."/>
            <person name="Salamov A."/>
            <person name="Ahrendt S.R."/>
            <person name="Lipzen A."/>
            <person name="Sullivan W."/>
            <person name="Andreopoulos W.B."/>
            <person name="Clum A."/>
            <person name="Lindquist E."/>
            <person name="Daum C."/>
            <person name="Ramamoorthy G.K."/>
            <person name="Gryganskyi A."/>
            <person name="Culley D."/>
            <person name="Magnuson J.K."/>
            <person name="James T.Y."/>
            <person name="O'Malley M.A."/>
            <person name="Stajich J.E."/>
            <person name="Spatafora J.W."/>
            <person name="Visel A."/>
            <person name="Grigoriev I.V."/>
        </authorList>
    </citation>
    <scope>NUCLEOTIDE SEQUENCE [LARGE SCALE GENOMIC DNA]</scope>
    <source>
        <strain evidence="1 2">12-1054</strain>
    </source>
</reference>
<name>A0A1Y2FCB3_PROLT</name>
<dbReference type="GeneID" id="63786096"/>
<dbReference type="AlphaFoldDB" id="A0A1Y2FCB3"/>